<dbReference type="PANTHER" id="PTHR42912">
    <property type="entry name" value="METHYLTRANSFERASE"/>
    <property type="match status" value="1"/>
</dbReference>
<dbReference type="InterPro" id="IPR050508">
    <property type="entry name" value="Methyltransf_Superfamily"/>
</dbReference>
<dbReference type="RefSeq" id="WP_014801275.1">
    <property type="nucleotide sequence ID" value="NC_018020.1"/>
</dbReference>
<dbReference type="InterPro" id="IPR013216">
    <property type="entry name" value="Methyltransf_11"/>
</dbReference>
<dbReference type="GO" id="GO:0032259">
    <property type="term" value="P:methylation"/>
    <property type="evidence" value="ECO:0007669"/>
    <property type="project" value="UniProtKB-KW"/>
</dbReference>
<dbReference type="KEGG" id="tpx:Turpa_0092"/>
<gene>
    <name evidence="2" type="ordered locus">Turpa_0092</name>
</gene>
<dbReference type="InterPro" id="IPR029063">
    <property type="entry name" value="SAM-dependent_MTases_sf"/>
</dbReference>
<evidence type="ECO:0000259" key="1">
    <source>
        <dbReference type="Pfam" id="PF08241"/>
    </source>
</evidence>
<organism evidence="2 3">
    <name type="scientific">Turneriella parva (strain ATCC BAA-1111 / DSM 21527 / NCTC 11395 / H)</name>
    <name type="common">Leptospira parva</name>
    <dbReference type="NCBI Taxonomy" id="869212"/>
    <lineage>
        <taxon>Bacteria</taxon>
        <taxon>Pseudomonadati</taxon>
        <taxon>Spirochaetota</taxon>
        <taxon>Spirochaetia</taxon>
        <taxon>Leptospirales</taxon>
        <taxon>Leptospiraceae</taxon>
        <taxon>Turneriella</taxon>
    </lineage>
</organism>
<dbReference type="EMBL" id="CP002959">
    <property type="protein sequence ID" value="AFM10754.1"/>
    <property type="molecule type" value="Genomic_DNA"/>
</dbReference>
<evidence type="ECO:0000313" key="3">
    <source>
        <dbReference type="Proteomes" id="UP000006048"/>
    </source>
</evidence>
<accession>I4B0E7</accession>
<dbReference type="Proteomes" id="UP000006048">
    <property type="component" value="Chromosome"/>
</dbReference>
<dbReference type="Gene3D" id="3.40.50.150">
    <property type="entry name" value="Vaccinia Virus protein VP39"/>
    <property type="match status" value="1"/>
</dbReference>
<reference evidence="2 3" key="1">
    <citation type="submission" date="2012-06" db="EMBL/GenBank/DDBJ databases">
        <title>The complete chromosome of genome of Turneriella parva DSM 21527.</title>
        <authorList>
            <consortium name="US DOE Joint Genome Institute (JGI-PGF)"/>
            <person name="Lucas S."/>
            <person name="Han J."/>
            <person name="Lapidus A."/>
            <person name="Bruce D."/>
            <person name="Goodwin L."/>
            <person name="Pitluck S."/>
            <person name="Peters L."/>
            <person name="Kyrpides N."/>
            <person name="Mavromatis K."/>
            <person name="Ivanova N."/>
            <person name="Mikhailova N."/>
            <person name="Chertkov O."/>
            <person name="Detter J.C."/>
            <person name="Tapia R."/>
            <person name="Han C."/>
            <person name="Land M."/>
            <person name="Hauser L."/>
            <person name="Markowitz V."/>
            <person name="Cheng J.-F."/>
            <person name="Hugenholtz P."/>
            <person name="Woyke T."/>
            <person name="Wu D."/>
            <person name="Gronow S."/>
            <person name="Wellnitz S."/>
            <person name="Brambilla E."/>
            <person name="Klenk H.-P."/>
            <person name="Eisen J.A."/>
        </authorList>
    </citation>
    <scope>NUCLEOTIDE SEQUENCE [LARGE SCALE GENOMIC DNA]</scope>
    <source>
        <strain evidence="3">ATCC BAA-1111 / DSM 21527 / NCTC 11395 / H</strain>
    </source>
</reference>
<protein>
    <submittedName>
        <fullName evidence="2">Methyltransferase type 11</fullName>
    </submittedName>
</protein>
<dbReference type="STRING" id="869212.Turpa_0092"/>
<dbReference type="HOGENOM" id="CLU_091228_1_0_12"/>
<keyword evidence="3" id="KW-1185">Reference proteome</keyword>
<dbReference type="CDD" id="cd02440">
    <property type="entry name" value="AdoMet_MTases"/>
    <property type="match status" value="1"/>
</dbReference>
<keyword evidence="2" id="KW-0489">Methyltransferase</keyword>
<sequence length="200" mass="22133">MINQSVWDNHYTRDRSRQQFPDENVVRVLRKNFAGKQHAVSLDLGTGSGRHLPLLVQHFEKVVACDFSRESLVIAAGSEVTAAQAALPNLPFAAESFDFVLCWGVLHYLQSADVPRAVSEILRILKPGGQVFLTLRSDSDTHLKAQLRSGDLATGHAELFTKSVAVALFQHFSKTTYGYIARQPLGEEGLVAHHMILAEK</sequence>
<dbReference type="AlphaFoldDB" id="I4B0E7"/>
<name>I4B0E7_TURPD</name>
<evidence type="ECO:0000313" key="2">
    <source>
        <dbReference type="EMBL" id="AFM10754.1"/>
    </source>
</evidence>
<feature type="domain" description="Methyltransferase type 11" evidence="1">
    <location>
        <begin position="42"/>
        <end position="132"/>
    </location>
</feature>
<proteinExistence type="predicted"/>
<dbReference type="GO" id="GO:0008757">
    <property type="term" value="F:S-adenosylmethionine-dependent methyltransferase activity"/>
    <property type="evidence" value="ECO:0007669"/>
    <property type="project" value="InterPro"/>
</dbReference>
<dbReference type="Pfam" id="PF08241">
    <property type="entry name" value="Methyltransf_11"/>
    <property type="match status" value="1"/>
</dbReference>
<dbReference type="SUPFAM" id="SSF53335">
    <property type="entry name" value="S-adenosyl-L-methionine-dependent methyltransferases"/>
    <property type="match status" value="1"/>
</dbReference>
<dbReference type="OrthoDB" id="9811589at2"/>
<keyword evidence="2" id="KW-0808">Transferase</keyword>